<dbReference type="GO" id="GO:0033926">
    <property type="term" value="F:endo-alpha-N-acetylgalactosaminidase activity"/>
    <property type="evidence" value="ECO:0007669"/>
    <property type="project" value="UniProtKB-EC"/>
</dbReference>
<dbReference type="Pfam" id="PF02368">
    <property type="entry name" value="Big_2"/>
    <property type="match status" value="2"/>
</dbReference>
<dbReference type="Gene3D" id="1.20.1270.90">
    <property type="entry name" value="AF1782-like"/>
    <property type="match status" value="1"/>
</dbReference>
<dbReference type="EC" id="3.2.1.97" evidence="7"/>
<dbReference type="Gene3D" id="2.60.40.1180">
    <property type="entry name" value="Golgi alpha-mannosidase II"/>
    <property type="match status" value="1"/>
</dbReference>
<dbReference type="Pfam" id="PF13620">
    <property type="entry name" value="CarboxypepD_reg"/>
    <property type="match status" value="1"/>
</dbReference>
<dbReference type="CDD" id="cd14244">
    <property type="entry name" value="GH_101_like"/>
    <property type="match status" value="1"/>
</dbReference>
<proteinExistence type="predicted"/>
<keyword evidence="4" id="KW-0472">Membrane</keyword>
<dbReference type="InterPro" id="IPR003343">
    <property type="entry name" value="Big_2"/>
</dbReference>
<dbReference type="InterPro" id="IPR025706">
    <property type="entry name" value="Endoa_GalNAc"/>
</dbReference>
<dbReference type="SUPFAM" id="SSF49373">
    <property type="entry name" value="Invasin/intimin cell-adhesion fragments"/>
    <property type="match status" value="2"/>
</dbReference>
<dbReference type="Gene3D" id="2.60.120.870">
    <property type="match status" value="2"/>
</dbReference>
<evidence type="ECO:0000256" key="1">
    <source>
        <dbReference type="ARBA" id="ARBA00023295"/>
    </source>
</evidence>
<sequence length="2104" mass="230945">MKKFMKKLSAIMLVAAMVCTTFLSYMPSLDVLAAPKMMAHLKAGSGNANEHFGGAKPEAFVLSSQKFTGEDLSATVQLVSESKDTRFRFVTKYVDDTHWSYIAYDTGKWLYEFKNGDGSYAALSGLPEVNKDDEITISTSYKDNGLNVTVENKTINKSGSAVVANEKFNELKTESGEIGFGAGTFGEAYTEIYFSDVKAGETAYGDYSGWHVYKTLSGQVWEPSVEVPDGGDTDPENPSENGRAWIELKGGSNNGGGHSYGNANAKAPVLLLDDDKKMEESGELSLAVKPSNNWGVFYTYVNDNNWLYVGHDTSSGWYYQYNLNGSGSYPKISGLPDPVEGEELQMSISLNRETLSVTVNGVTSRVTNQALIDFSEENAGKGRFGVKTNSATTISFADVMYGKDNCMEDDWVFCADRDGQSFKKTYSKLVLLTGTVTEKGEGGLADATVRVGNKSAKTDGNGKYQFDALELGTYTMAVSKPGYQAFSGEVTIEDKKDNVKDITLELKAPLDLSKYDSISSDEMKVYIGKEFPVVARYQMLANGQEITDTYFRGNETELDEVAINGVAIKPEVEVTETKADSRTYAMHVEKDDINLDMDVKVSVKENDLTWEVTKLEKAEGCADIATIDVPGLNLLTVDAVETGANFAGAKASTTTTSSGDVFIDFEDGFVPSETDGYLYGFLTNGKLSAGLYSNSEVEGDKRVIRNNGADTMSLTSAAWYYELGDANGQKNASKYDDYPVSELPCTKVAIAADANGDETIDWNDGALAFRDIMNIPYGSENIKDLVNYRIVMNFASMASNPYHTTADNIKKVYLATDGLPQAVMLKGYGNEGHDSANSEYADIAEREGGVEDFQELIKIAHDYNTEIGIHVNAQEAYPEAASFNEEMLQKPFSNGWGWLDQSQVIDKLWDLSSQARWKRFVQLYDRINGTDFYSRKWPDAVENSLGEVNATKEEIKKDAESREDNMDFIYLDVWYQDAWETRQIADEINSLGWRFSTEFSAEGEYDSTWQHWSTDAAYGGATSKGYNSDIIRFIRNDQRDSQVLNYPQFGGTADNPLLGGYRLYGFEGWGGDKDYDNYILQTFNQNLPTKFLQHYYVTDWENYEEGESPVGNHEKQITLRNDSGDEVVVTRNEEQRSDDNIERTITLNGKKVLDDVTYLLPWTDNQDGSEKLYYWNLDGGQTTWELPDGWEGLANVVMYELSDQGRINETSVAVSGNSVTLDAKAATAYVLVKGDAAGVKELANDFGEYDYVTDPGFNGYAAGEKLSADEWSGDINDDAVVVEKADTGDQRLAFNSPLDGVSVTTTIKGLTKGTDYVAEVYVENNSDAKASIEVNAGEKKVSNYTERSILNNYVKSDQKNGSKMQRMQVSFTAESETAQLTLSRGYGDGSTYMDDIRIVEKSLNNFQEDGVFKQDFETVVQGLYPFVLSSAQGISDPATHLSQLNAPYTQAGWNGRVIDDVIDGNWSLKHHDGNTGIIYQTIPQNFRFEPGKVYTVEFDYQSGPDKAYAMVVGDGTTYTTPSDDEYLAQARGEDETKHVKMQVVGSGSGQTWIGLYENGSKAGTGSMGQRDFVLDNLVITEEKDATSVTLESTELYKGETAKIYGNNLDQITWETSNDKVAVVDKEAGVVKALAAGTATLTATLSKDEKITFEITVTDGVVTEIPREEFDGITSSANTEQSSGEPAGSGVASAATDGDSSTYWHSQWSEFTVSKENPAILTVDLGKEMSIGGFKFQQRPGTNNGIVYKYHYEAFDAAGEKVASSDTISVDNAQRAGGQWITSLFESVANVKTIKIYVEEGKGNFAAIAEVVPLRIQKVADSATLDDVTIKVGEKVRLEAKHNEDTILTGIVWSSSDKEVVKVNQNGVVTGLKAGTATITIKNAIGKLASCTVTVTKDEVILDKEDLQKAIDKAETLDLDKYKDGVEKDAFKAALSKAKDVLANAKTQDEIDEATSELNAAINALKEVEKPVEPSADKSKLEKFYKDCLAYYKETNHSKENWQKYQTVLADVKAVLENENATQDEVDNALKVLVEITGILNKELEDAGKEPTTPPTPTTPNGEGNNGGNGNVTTGDMTTWGMTAVVMLLAVGAVVVVIRRKRETR</sequence>
<keyword evidence="4" id="KW-1133">Transmembrane helix</keyword>
<dbReference type="Pfam" id="PF17974">
    <property type="entry name" value="GalBD_like"/>
    <property type="match status" value="1"/>
</dbReference>
<dbReference type="Gene3D" id="2.60.40.1080">
    <property type="match status" value="2"/>
</dbReference>
<feature type="domain" description="WW" evidence="5">
    <location>
        <begin position="1161"/>
        <end position="1189"/>
    </location>
</feature>
<dbReference type="Pfam" id="PF21466">
    <property type="entry name" value="GH101_dom-5"/>
    <property type="match status" value="1"/>
</dbReference>
<keyword evidence="4" id="KW-0812">Transmembrane</keyword>
<dbReference type="SMR" id="A0A6N2V3F1"/>
<protein>
    <submittedName>
        <fullName evidence="7">Endo-alpha-N-acetylgalactosaminidase</fullName>
        <ecNumber evidence="7">3.2.1.97</ecNumber>
    </submittedName>
</protein>
<dbReference type="Gene3D" id="2.70.98.10">
    <property type="match status" value="1"/>
</dbReference>
<dbReference type="Pfam" id="PF17995">
    <property type="entry name" value="GH101_N"/>
    <property type="match status" value="1"/>
</dbReference>
<dbReference type="Pfam" id="PF17451">
    <property type="entry name" value="Glyco_hyd_101C"/>
    <property type="match status" value="1"/>
</dbReference>
<dbReference type="InterPro" id="IPR040633">
    <property type="entry name" value="Gal_mutarotas_3"/>
</dbReference>
<dbReference type="EMBL" id="CACRTG010000021">
    <property type="protein sequence ID" value="VYT24939.1"/>
    <property type="molecule type" value="Genomic_DNA"/>
</dbReference>
<dbReference type="InterPro" id="IPR013780">
    <property type="entry name" value="Glyco_hydro_b"/>
</dbReference>
<evidence type="ECO:0000256" key="3">
    <source>
        <dbReference type="SAM" id="MobiDB-lite"/>
    </source>
</evidence>
<feature type="region of interest" description="Disordered" evidence="3">
    <location>
        <begin position="2042"/>
        <end position="2074"/>
    </location>
</feature>
<feature type="compositionally biased region" description="Polar residues" evidence="3">
    <location>
        <begin position="1672"/>
        <end position="1683"/>
    </location>
</feature>
<dbReference type="InterPro" id="IPR008969">
    <property type="entry name" value="CarboxyPept-like_regulatory"/>
</dbReference>
<evidence type="ECO:0000259" key="6">
    <source>
        <dbReference type="PROSITE" id="PS50022"/>
    </source>
</evidence>
<dbReference type="Gene3D" id="2.60.120.260">
    <property type="entry name" value="Galactose-binding domain-like"/>
    <property type="match status" value="3"/>
</dbReference>
<feature type="region of interest" description="Disordered" evidence="3">
    <location>
        <begin position="226"/>
        <end position="250"/>
    </location>
</feature>
<dbReference type="InterPro" id="IPR014718">
    <property type="entry name" value="GH-type_carb-bd"/>
</dbReference>
<keyword evidence="7" id="KW-0378">Hydrolase</keyword>
<dbReference type="Gene3D" id="3.20.20.80">
    <property type="entry name" value="Glycosidases"/>
    <property type="match status" value="1"/>
</dbReference>
<dbReference type="InterPro" id="IPR049314">
    <property type="entry name" value="GH101_dom-5"/>
</dbReference>
<dbReference type="Pfam" id="PF00754">
    <property type="entry name" value="F5_F8_type_C"/>
    <property type="match status" value="1"/>
</dbReference>
<keyword evidence="1 7" id="KW-0326">Glycosidase</keyword>
<evidence type="ECO:0000259" key="5">
    <source>
        <dbReference type="PROSITE" id="PS50020"/>
    </source>
</evidence>
<feature type="transmembrane region" description="Helical" evidence="4">
    <location>
        <begin position="2078"/>
        <end position="2097"/>
    </location>
</feature>
<dbReference type="InterPro" id="IPR040575">
    <property type="entry name" value="GH101_N"/>
</dbReference>
<dbReference type="GO" id="GO:0030246">
    <property type="term" value="F:carbohydrate binding"/>
    <property type="evidence" value="ECO:0007669"/>
    <property type="project" value="InterPro"/>
</dbReference>
<keyword evidence="2" id="KW-0175">Coiled coil</keyword>
<dbReference type="InterPro" id="IPR001202">
    <property type="entry name" value="WW_dom"/>
</dbReference>
<gene>
    <name evidence="7" type="ORF">CNLFYP112_02477</name>
</gene>
<dbReference type="SUPFAM" id="SSF49785">
    <property type="entry name" value="Galactose-binding domain-like"/>
    <property type="match status" value="1"/>
</dbReference>
<accession>A0A6N2V3F1</accession>
<name>A0A6N2V3F1_9FIRM</name>
<dbReference type="InterPro" id="IPR008979">
    <property type="entry name" value="Galactose-bd-like_sf"/>
</dbReference>
<dbReference type="SUPFAM" id="SSF49464">
    <property type="entry name" value="Carboxypeptidase regulatory domain-like"/>
    <property type="match status" value="1"/>
</dbReference>
<dbReference type="Gene3D" id="1.20.1270.70">
    <property type="entry name" value="Designed single chain three-helix bundle"/>
    <property type="match status" value="1"/>
</dbReference>
<dbReference type="InterPro" id="IPR008964">
    <property type="entry name" value="Invasin/intimin_cell_adhesion"/>
</dbReference>
<dbReference type="Pfam" id="PF07554">
    <property type="entry name" value="FIVAR"/>
    <property type="match status" value="2"/>
</dbReference>
<dbReference type="PROSITE" id="PS50022">
    <property type="entry name" value="FA58C_3"/>
    <property type="match status" value="1"/>
</dbReference>
<dbReference type="InterPro" id="IPR000421">
    <property type="entry name" value="FA58C"/>
</dbReference>
<reference evidence="7" key="1">
    <citation type="submission" date="2019-11" db="EMBL/GenBank/DDBJ databases">
        <authorList>
            <person name="Feng L."/>
        </authorList>
    </citation>
    <scope>NUCLEOTIDE SEQUENCE</scope>
    <source>
        <strain evidence="7">CnexileLFYP112</strain>
    </source>
</reference>
<feature type="domain" description="F5/8 type C" evidence="6">
    <location>
        <begin position="1649"/>
        <end position="1760"/>
    </location>
</feature>
<evidence type="ECO:0000256" key="4">
    <source>
        <dbReference type="SAM" id="Phobius"/>
    </source>
</evidence>
<dbReference type="Pfam" id="PF12905">
    <property type="entry name" value="Glyco_hydro_101"/>
    <property type="match status" value="1"/>
</dbReference>
<dbReference type="Gene3D" id="2.60.40.1120">
    <property type="entry name" value="Carboxypeptidase-like, regulatory domain"/>
    <property type="match status" value="1"/>
</dbReference>
<feature type="coiled-coil region" evidence="2">
    <location>
        <begin position="1896"/>
        <end position="1963"/>
    </location>
</feature>
<dbReference type="PROSITE" id="PS01159">
    <property type="entry name" value="WW_DOMAIN_1"/>
    <property type="match status" value="1"/>
</dbReference>
<feature type="region of interest" description="Disordered" evidence="3">
    <location>
        <begin position="1668"/>
        <end position="1697"/>
    </location>
</feature>
<organism evidence="7">
    <name type="scientific">[Clostridium] nexile</name>
    <dbReference type="NCBI Taxonomy" id="29361"/>
    <lineage>
        <taxon>Bacteria</taxon>
        <taxon>Bacillati</taxon>
        <taxon>Bacillota</taxon>
        <taxon>Clostridia</taxon>
        <taxon>Lachnospirales</taxon>
        <taxon>Lachnospiraceae</taxon>
        <taxon>Tyzzerella</taxon>
    </lineage>
</organism>
<dbReference type="InterPro" id="IPR035364">
    <property type="entry name" value="Beta_sandwich_GH101"/>
</dbReference>
<evidence type="ECO:0000313" key="7">
    <source>
        <dbReference type="EMBL" id="VYT24939.1"/>
    </source>
</evidence>
<dbReference type="PROSITE" id="PS50020">
    <property type="entry name" value="WW_DOMAIN_2"/>
    <property type="match status" value="1"/>
</dbReference>
<dbReference type="InterPro" id="IPR040502">
    <property type="entry name" value="GH101_dom-6"/>
</dbReference>
<evidence type="ECO:0000256" key="2">
    <source>
        <dbReference type="SAM" id="Coils"/>
    </source>
</evidence>
<dbReference type="Pfam" id="PF18080">
    <property type="entry name" value="Gal_mutarotas_3"/>
    <property type="match status" value="1"/>
</dbReference>
<dbReference type="SMART" id="SM00635">
    <property type="entry name" value="BID_2"/>
    <property type="match status" value="2"/>
</dbReference>